<dbReference type="EMBL" id="FXTE01000003">
    <property type="protein sequence ID" value="SMO62742.1"/>
    <property type="molecule type" value="Genomic_DNA"/>
</dbReference>
<comment type="subcellular location">
    <subcellularLocation>
        <location evidence="1">Cell membrane</location>
        <topology evidence="1">Multi-pass membrane protein</topology>
    </subcellularLocation>
</comment>
<feature type="transmembrane region" description="Helical" evidence="9">
    <location>
        <begin position="152"/>
        <end position="173"/>
    </location>
</feature>
<reference evidence="10 11" key="1">
    <citation type="submission" date="2017-05" db="EMBL/GenBank/DDBJ databases">
        <authorList>
            <person name="Varghese N."/>
            <person name="Submissions S."/>
        </authorList>
    </citation>
    <scope>NUCLEOTIDE SEQUENCE [LARGE SCALE GENOMIC DNA]</scope>
    <source>
        <strain evidence="10 11">DSM 28009</strain>
    </source>
</reference>
<feature type="transmembrane region" description="Helical" evidence="9">
    <location>
        <begin position="320"/>
        <end position="343"/>
    </location>
</feature>
<dbReference type="RefSeq" id="WP_142636399.1">
    <property type="nucleotide sequence ID" value="NZ_FXTE01000003.1"/>
</dbReference>
<gene>
    <name evidence="10" type="ORF">SAMN06265380_103233</name>
</gene>
<evidence type="ECO:0000313" key="11">
    <source>
        <dbReference type="Proteomes" id="UP000319555"/>
    </source>
</evidence>
<evidence type="ECO:0000313" key="10">
    <source>
        <dbReference type="EMBL" id="SMO62742.1"/>
    </source>
</evidence>
<feature type="transmembrane region" description="Helical" evidence="9">
    <location>
        <begin position="87"/>
        <end position="114"/>
    </location>
</feature>
<evidence type="ECO:0000256" key="6">
    <source>
        <dbReference type="ARBA" id="ARBA00022989"/>
    </source>
</evidence>
<feature type="transmembrane region" description="Helical" evidence="9">
    <location>
        <begin position="46"/>
        <end position="66"/>
    </location>
</feature>
<dbReference type="InterPro" id="IPR002293">
    <property type="entry name" value="AA/rel_permease1"/>
</dbReference>
<keyword evidence="6 9" id="KW-1133">Transmembrane helix</keyword>
<dbReference type="PANTHER" id="PTHR42770:SF18">
    <property type="entry name" value="ARGININE_AGMATINE ANTIPORTER"/>
    <property type="match status" value="1"/>
</dbReference>
<dbReference type="GO" id="GO:0022857">
    <property type="term" value="F:transmembrane transporter activity"/>
    <property type="evidence" value="ECO:0007669"/>
    <property type="project" value="InterPro"/>
</dbReference>
<dbReference type="AlphaFoldDB" id="A0A521CTI2"/>
<dbReference type="Gene3D" id="1.20.1740.10">
    <property type="entry name" value="Amino acid/polyamine transporter I"/>
    <property type="match status" value="1"/>
</dbReference>
<comment type="function">
    <text evidence="8">Major component of the acid-resistance (AR) system allowing enteric pathogens to survive the acidic environment in the stomach. Exchanges extracellular arginine for its intracellular decarboxylation product agmatine (Agm) thereby expelling intracellular protons. Probably undergoes several conformational states in order to translocate the substrate across the membrane; keeps the substrate accessible to only 1 side of the membrane at a time by opening and closing 3 membrane-internal gates.</text>
</comment>
<evidence type="ECO:0000256" key="5">
    <source>
        <dbReference type="ARBA" id="ARBA00022692"/>
    </source>
</evidence>
<organism evidence="10 11">
    <name type="scientific">Ruegeria faecimaris</name>
    <dbReference type="NCBI Taxonomy" id="686389"/>
    <lineage>
        <taxon>Bacteria</taxon>
        <taxon>Pseudomonadati</taxon>
        <taxon>Pseudomonadota</taxon>
        <taxon>Alphaproteobacteria</taxon>
        <taxon>Rhodobacterales</taxon>
        <taxon>Roseobacteraceae</taxon>
        <taxon>Ruegeria</taxon>
    </lineage>
</organism>
<dbReference type="Pfam" id="PF13520">
    <property type="entry name" value="AA_permease_2"/>
    <property type="match status" value="1"/>
</dbReference>
<feature type="transmembrane region" description="Helical" evidence="9">
    <location>
        <begin position="355"/>
        <end position="378"/>
    </location>
</feature>
<dbReference type="PANTHER" id="PTHR42770">
    <property type="entry name" value="AMINO ACID TRANSPORTER-RELATED"/>
    <property type="match status" value="1"/>
</dbReference>
<evidence type="ECO:0000256" key="1">
    <source>
        <dbReference type="ARBA" id="ARBA00004651"/>
    </source>
</evidence>
<feature type="transmembrane region" description="Helical" evidence="9">
    <location>
        <begin position="270"/>
        <end position="299"/>
    </location>
</feature>
<keyword evidence="7 9" id="KW-0472">Membrane</keyword>
<keyword evidence="4" id="KW-1003">Cell membrane</keyword>
<feature type="transmembrane region" description="Helical" evidence="9">
    <location>
        <begin position="12"/>
        <end position="34"/>
    </location>
</feature>
<dbReference type="InterPro" id="IPR050367">
    <property type="entry name" value="APC_superfamily"/>
</dbReference>
<dbReference type="GO" id="GO:0005886">
    <property type="term" value="C:plasma membrane"/>
    <property type="evidence" value="ECO:0007669"/>
    <property type="project" value="UniProtKB-SubCell"/>
</dbReference>
<evidence type="ECO:0000256" key="3">
    <source>
        <dbReference type="ARBA" id="ARBA00021069"/>
    </source>
</evidence>
<dbReference type="OrthoDB" id="3185104at2"/>
<evidence type="ECO:0000256" key="9">
    <source>
        <dbReference type="SAM" id="Phobius"/>
    </source>
</evidence>
<sequence length="445" mass="46348">MPTDTRSKPKGTLGFWMCTALVVGNMIGSGIFLLPSSLAVFGPISMAGWVLTAGGAIVLALIFGRLARLSSNTGGPYAYAREGFGDFAGFLIAWGYWIALWSGNAAVAVAFAGYLSFMVPAIGETALAGLAVSLGAIWLLTWVNLRGVRQAGIVQVVTTVMKLAPLLVLILLGLSHVQPANFRPANLSGMSNISAISACAALTLWAFVGLESATVPAGDVRNPTKTIPLATIVGTCVAALVYIATTYVALGVVPSGTLAGSNAPLADVAHVMWGFGGAVFIAVGACVSTFGTLNGFVLLTGQVPLGAARDGLFPAGFARVSRTGTPAFGLISSSLLASALIAMNYTRSLAEQFEFIILLATLSTLIPYLLCAGAEIMIRAKRKERTRLPPQAFVLAGLGFVYSFWAIFGAGKDVVFWGVLLLLAGLPIHVWLRWQSGAITSKEIS</sequence>
<comment type="similarity">
    <text evidence="2">Belongs to the amino acid-polyamine-organocation (APC) superfamily. Basic amino acid/polyamine antiporter (APA) (TC 2.A.3.2) family.</text>
</comment>
<feature type="transmembrane region" description="Helical" evidence="9">
    <location>
        <begin position="193"/>
        <end position="215"/>
    </location>
</feature>
<keyword evidence="11" id="KW-1185">Reference proteome</keyword>
<name>A0A521CTI2_9RHOB</name>
<feature type="transmembrane region" description="Helical" evidence="9">
    <location>
        <begin position="126"/>
        <end position="145"/>
    </location>
</feature>
<dbReference type="PIRSF" id="PIRSF006060">
    <property type="entry name" value="AA_transporter"/>
    <property type="match status" value="1"/>
</dbReference>
<feature type="transmembrane region" description="Helical" evidence="9">
    <location>
        <begin position="390"/>
        <end position="408"/>
    </location>
</feature>
<dbReference type="Proteomes" id="UP000319555">
    <property type="component" value="Unassembled WGS sequence"/>
</dbReference>
<protein>
    <recommendedName>
        <fullName evidence="3">Arginine/agmatine antiporter</fullName>
    </recommendedName>
</protein>
<accession>A0A521CTI2</accession>
<evidence type="ECO:0000256" key="7">
    <source>
        <dbReference type="ARBA" id="ARBA00023136"/>
    </source>
</evidence>
<evidence type="ECO:0000256" key="2">
    <source>
        <dbReference type="ARBA" id="ARBA00008220"/>
    </source>
</evidence>
<feature type="transmembrane region" description="Helical" evidence="9">
    <location>
        <begin position="227"/>
        <end position="250"/>
    </location>
</feature>
<feature type="transmembrane region" description="Helical" evidence="9">
    <location>
        <begin position="414"/>
        <end position="432"/>
    </location>
</feature>
<evidence type="ECO:0000256" key="4">
    <source>
        <dbReference type="ARBA" id="ARBA00022475"/>
    </source>
</evidence>
<proteinExistence type="inferred from homology"/>
<evidence type="ECO:0000256" key="8">
    <source>
        <dbReference type="ARBA" id="ARBA00045636"/>
    </source>
</evidence>
<keyword evidence="5 9" id="KW-0812">Transmembrane</keyword>